<dbReference type="CDD" id="cd07720">
    <property type="entry name" value="OPHC2-like_MBL-fold"/>
    <property type="match status" value="1"/>
</dbReference>
<gene>
    <name evidence="6" type="ORF">E7681_08335</name>
</gene>
<feature type="domain" description="Metallo-beta-lactamase" evidence="5">
    <location>
        <begin position="50"/>
        <end position="238"/>
    </location>
</feature>
<dbReference type="InterPro" id="IPR001279">
    <property type="entry name" value="Metallo-B-lactamas"/>
</dbReference>
<evidence type="ECO:0000256" key="3">
    <source>
        <dbReference type="ARBA" id="ARBA00022801"/>
    </source>
</evidence>
<dbReference type="PANTHER" id="PTHR42978">
    <property type="entry name" value="QUORUM-QUENCHING LACTONASE YTNP-RELATED-RELATED"/>
    <property type="match status" value="1"/>
</dbReference>
<dbReference type="AlphaFoldDB" id="A0A4S3MBJ4"/>
<name>A0A4S3MBJ4_9RHOB</name>
<evidence type="ECO:0000256" key="4">
    <source>
        <dbReference type="ARBA" id="ARBA00022833"/>
    </source>
</evidence>
<comment type="caution">
    <text evidence="6">The sequence shown here is derived from an EMBL/GenBank/DDBJ whole genome shotgun (WGS) entry which is preliminary data.</text>
</comment>
<dbReference type="PANTHER" id="PTHR42978:SF6">
    <property type="entry name" value="QUORUM-QUENCHING LACTONASE YTNP-RELATED"/>
    <property type="match status" value="1"/>
</dbReference>
<evidence type="ECO:0000256" key="2">
    <source>
        <dbReference type="ARBA" id="ARBA00022723"/>
    </source>
</evidence>
<protein>
    <submittedName>
        <fullName evidence="6">MBL fold metallo-hydrolase</fullName>
    </submittedName>
</protein>
<keyword evidence="4" id="KW-0862">Zinc</keyword>
<dbReference type="RefSeq" id="WP_136338809.1">
    <property type="nucleotide sequence ID" value="NZ_SSMD01000003.1"/>
</dbReference>
<dbReference type="OrthoDB" id="9773738at2"/>
<evidence type="ECO:0000256" key="1">
    <source>
        <dbReference type="ARBA" id="ARBA00007749"/>
    </source>
</evidence>
<dbReference type="Gene3D" id="3.60.15.10">
    <property type="entry name" value="Ribonuclease Z/Hydroxyacylglutathione hydrolase-like"/>
    <property type="match status" value="1"/>
</dbReference>
<dbReference type="SMART" id="SM00849">
    <property type="entry name" value="Lactamase_B"/>
    <property type="match status" value="1"/>
</dbReference>
<dbReference type="GO" id="GO:0046872">
    <property type="term" value="F:metal ion binding"/>
    <property type="evidence" value="ECO:0007669"/>
    <property type="project" value="UniProtKB-KW"/>
</dbReference>
<dbReference type="SUPFAM" id="SSF56281">
    <property type="entry name" value="Metallo-hydrolase/oxidoreductase"/>
    <property type="match status" value="1"/>
</dbReference>
<dbReference type="EMBL" id="SSMD01000003">
    <property type="protein sequence ID" value="THD74953.1"/>
    <property type="molecule type" value="Genomic_DNA"/>
</dbReference>
<proteinExistence type="inferred from homology"/>
<keyword evidence="3 6" id="KW-0378">Hydrolase</keyword>
<dbReference type="Proteomes" id="UP000306113">
    <property type="component" value="Unassembled WGS sequence"/>
</dbReference>
<dbReference type="Pfam" id="PF00753">
    <property type="entry name" value="Lactamase_B"/>
    <property type="match status" value="1"/>
</dbReference>
<sequence length="260" mass="27740">MNQVYDCALGRVTCLVDGAKVFGAEVFPSVEPDYRLALLGAAGVTEIRTEFNAFLLELPGQPLTLVDVGCGQLFGPDAGKLAGLLAAQGIAASDVERVIFTHLHGDHVGGALDGDTQVFPNAEMLVHKDELTRWWGTGRPGDLFQSVYAGRIQPVCDAQELSPGIVTWHLPGHTPGHMGLRLADELVIVGDIMHAEVLQLPDPQIASMYDDDPEIGRASRLAALAEIADRGLVYAGGHQLGPSKFGRLKRQGKSFVKVAA</sequence>
<evidence type="ECO:0000313" key="7">
    <source>
        <dbReference type="Proteomes" id="UP000306113"/>
    </source>
</evidence>
<dbReference type="GO" id="GO:0016787">
    <property type="term" value="F:hydrolase activity"/>
    <property type="evidence" value="ECO:0007669"/>
    <property type="project" value="UniProtKB-KW"/>
</dbReference>
<keyword evidence="7" id="KW-1185">Reference proteome</keyword>
<dbReference type="InterPro" id="IPR051013">
    <property type="entry name" value="MBL_superfamily_lactonases"/>
</dbReference>
<comment type="similarity">
    <text evidence="1">Belongs to the metallo-beta-lactamase superfamily.</text>
</comment>
<evidence type="ECO:0000259" key="5">
    <source>
        <dbReference type="SMART" id="SM00849"/>
    </source>
</evidence>
<reference evidence="6 7" key="1">
    <citation type="submission" date="2019-04" db="EMBL/GenBank/DDBJ databases">
        <title>Draft genome sequence of Youngimonas vesicularis.</title>
        <authorList>
            <person name="Hameed A."/>
        </authorList>
    </citation>
    <scope>NUCLEOTIDE SEQUENCE [LARGE SCALE GENOMIC DNA]</scope>
    <source>
        <strain evidence="6 7">CC-AMW-E</strain>
    </source>
</reference>
<dbReference type="InterPro" id="IPR036866">
    <property type="entry name" value="RibonucZ/Hydroxyglut_hydro"/>
</dbReference>
<accession>A0A4S3MBJ4</accession>
<evidence type="ECO:0000313" key="6">
    <source>
        <dbReference type="EMBL" id="THD74953.1"/>
    </source>
</evidence>
<organism evidence="6 7">
    <name type="scientific">Thalassobius vesicularis</name>
    <dbReference type="NCBI Taxonomy" id="1294297"/>
    <lineage>
        <taxon>Bacteria</taxon>
        <taxon>Pseudomonadati</taxon>
        <taxon>Pseudomonadota</taxon>
        <taxon>Alphaproteobacteria</taxon>
        <taxon>Rhodobacterales</taxon>
        <taxon>Roseobacteraceae</taxon>
        <taxon>Thalassovita</taxon>
    </lineage>
</organism>
<keyword evidence="2" id="KW-0479">Metal-binding</keyword>